<keyword evidence="3" id="KW-1185">Reference proteome</keyword>
<dbReference type="AlphaFoldDB" id="A0A4Z1HUJ1"/>
<protein>
    <submittedName>
        <fullName evidence="2">Uncharacterized protein</fullName>
    </submittedName>
</protein>
<feature type="region of interest" description="Disordered" evidence="1">
    <location>
        <begin position="1"/>
        <end position="91"/>
    </location>
</feature>
<feature type="compositionally biased region" description="Polar residues" evidence="1">
    <location>
        <begin position="109"/>
        <end position="118"/>
    </location>
</feature>
<feature type="region of interest" description="Disordered" evidence="1">
    <location>
        <begin position="104"/>
        <end position="158"/>
    </location>
</feature>
<evidence type="ECO:0000313" key="2">
    <source>
        <dbReference type="EMBL" id="TGO48633.1"/>
    </source>
</evidence>
<evidence type="ECO:0000256" key="1">
    <source>
        <dbReference type="SAM" id="MobiDB-lite"/>
    </source>
</evidence>
<feature type="compositionally biased region" description="Polar residues" evidence="1">
    <location>
        <begin position="1"/>
        <end position="13"/>
    </location>
</feature>
<feature type="compositionally biased region" description="Acidic residues" evidence="1">
    <location>
        <begin position="78"/>
        <end position="91"/>
    </location>
</feature>
<gene>
    <name evidence="2" type="ORF">BOTNAR_0466g00090</name>
</gene>
<dbReference type="OrthoDB" id="3536716at2759"/>
<dbReference type="Proteomes" id="UP000297452">
    <property type="component" value="Unassembled WGS sequence"/>
</dbReference>
<sequence length="261" mass="30185">MTRNPIRQRNLNETPRGPKEQRVIVQMDESFEGYTFPDSPSSTSFHGVDDFHPARAKFTDQGSDTTSQALSVEPESQVSDEEDQHTDQESADSDALYMETLHSDEEPAPNNQHEGQYQSGSPPPSPLPPPTFVYPNNAHHHHEHRETHPQRYNSDSVSLGQPEGKNFLSVNALHADPLPIFLSHYEFYDYDSNWDEILWLKGDFEEFDYPWAMICPPERPIEDCDDTWEMRRSLAIFQTMTRSLDRYMRMENAKDHGIKTQ</sequence>
<dbReference type="EMBL" id="PQXJ01000466">
    <property type="protein sequence ID" value="TGO48633.1"/>
    <property type="molecule type" value="Genomic_DNA"/>
</dbReference>
<feature type="compositionally biased region" description="Polar residues" evidence="1">
    <location>
        <begin position="60"/>
        <end position="77"/>
    </location>
</feature>
<accession>A0A4Z1HUJ1</accession>
<name>A0A4Z1HUJ1_9HELO</name>
<feature type="compositionally biased region" description="Pro residues" evidence="1">
    <location>
        <begin position="121"/>
        <end position="132"/>
    </location>
</feature>
<proteinExistence type="predicted"/>
<organism evidence="2 3">
    <name type="scientific">Botryotinia narcissicola</name>
    <dbReference type="NCBI Taxonomy" id="278944"/>
    <lineage>
        <taxon>Eukaryota</taxon>
        <taxon>Fungi</taxon>
        <taxon>Dikarya</taxon>
        <taxon>Ascomycota</taxon>
        <taxon>Pezizomycotina</taxon>
        <taxon>Leotiomycetes</taxon>
        <taxon>Helotiales</taxon>
        <taxon>Sclerotiniaceae</taxon>
        <taxon>Botryotinia</taxon>
    </lineage>
</organism>
<reference evidence="2 3" key="1">
    <citation type="submission" date="2017-12" db="EMBL/GenBank/DDBJ databases">
        <title>Comparative genomics of Botrytis spp.</title>
        <authorList>
            <person name="Valero-Jimenez C.A."/>
            <person name="Tapia P."/>
            <person name="Veloso J."/>
            <person name="Silva-Moreno E."/>
            <person name="Staats M."/>
            <person name="Valdes J.H."/>
            <person name="Van Kan J.A.L."/>
        </authorList>
    </citation>
    <scope>NUCLEOTIDE SEQUENCE [LARGE SCALE GENOMIC DNA]</scope>
    <source>
        <strain evidence="2 3">MUCL2120</strain>
    </source>
</reference>
<evidence type="ECO:0000313" key="3">
    <source>
        <dbReference type="Proteomes" id="UP000297452"/>
    </source>
</evidence>
<comment type="caution">
    <text evidence="2">The sequence shown here is derived from an EMBL/GenBank/DDBJ whole genome shotgun (WGS) entry which is preliminary data.</text>
</comment>